<dbReference type="SUPFAM" id="SSF69047">
    <property type="entry name" value="Hypothetical protein YjbJ"/>
    <property type="match status" value="1"/>
</dbReference>
<comment type="similarity">
    <text evidence="1">Belongs to the UPF0337 (CsbD) family.</text>
</comment>
<evidence type="ECO:0000259" key="3">
    <source>
        <dbReference type="Pfam" id="PF05532"/>
    </source>
</evidence>
<evidence type="ECO:0000256" key="2">
    <source>
        <dbReference type="SAM" id="MobiDB-lite"/>
    </source>
</evidence>
<name>A0ABS4T4C8_9MICC</name>
<sequence length="66" mass="6829">MGLGDKLNNKAEEATGAAKEGFGKVTGDIESQAEGTSEKLQAKAKDAVDDAKDSVKGFTDGLKKDN</sequence>
<feature type="compositionally biased region" description="Basic and acidic residues" evidence="2">
    <location>
        <begin position="36"/>
        <end position="66"/>
    </location>
</feature>
<feature type="region of interest" description="Disordered" evidence="2">
    <location>
        <begin position="1"/>
        <end position="66"/>
    </location>
</feature>
<feature type="domain" description="CsbD-like" evidence="3">
    <location>
        <begin position="5"/>
        <end position="56"/>
    </location>
</feature>
<dbReference type="InterPro" id="IPR008462">
    <property type="entry name" value="CsbD"/>
</dbReference>
<dbReference type="EMBL" id="JAGINX010000001">
    <property type="protein sequence ID" value="MBP2319258.1"/>
    <property type="molecule type" value="Genomic_DNA"/>
</dbReference>
<comment type="caution">
    <text evidence="4">The sequence shown here is derived from an EMBL/GenBank/DDBJ whole genome shotgun (WGS) entry which is preliminary data.</text>
</comment>
<reference evidence="4 5" key="1">
    <citation type="submission" date="2021-03" db="EMBL/GenBank/DDBJ databases">
        <title>Sequencing the genomes of 1000 actinobacteria strains.</title>
        <authorList>
            <person name="Klenk H.-P."/>
        </authorList>
    </citation>
    <scope>NUCLEOTIDE SEQUENCE [LARGE SCALE GENOMIC DNA]</scope>
    <source>
        <strain evidence="4 5">DSM 12544</strain>
    </source>
</reference>
<dbReference type="Gene3D" id="1.10.1470.10">
    <property type="entry name" value="YjbJ"/>
    <property type="match status" value="1"/>
</dbReference>
<dbReference type="InterPro" id="IPR036629">
    <property type="entry name" value="YjbJ_sf"/>
</dbReference>
<proteinExistence type="inferred from homology"/>
<dbReference type="Pfam" id="PF05532">
    <property type="entry name" value="CsbD"/>
    <property type="match status" value="1"/>
</dbReference>
<gene>
    <name evidence="4" type="ORF">JOF45_002277</name>
</gene>
<accession>A0ABS4T4C8</accession>
<evidence type="ECO:0000313" key="4">
    <source>
        <dbReference type="EMBL" id="MBP2319258.1"/>
    </source>
</evidence>
<evidence type="ECO:0000313" key="5">
    <source>
        <dbReference type="Proteomes" id="UP001519331"/>
    </source>
</evidence>
<dbReference type="RefSeq" id="WP_210050130.1">
    <property type="nucleotide sequence ID" value="NZ_JAGINX010000001.1"/>
</dbReference>
<evidence type="ECO:0000256" key="1">
    <source>
        <dbReference type="ARBA" id="ARBA00009129"/>
    </source>
</evidence>
<protein>
    <submittedName>
        <fullName evidence="4">Uncharacterized protein YjbJ (UPF0337 family)</fullName>
    </submittedName>
</protein>
<organism evidence="4 5">
    <name type="scientific">Nesterenkonia lacusekhoensis</name>
    <dbReference type="NCBI Taxonomy" id="150832"/>
    <lineage>
        <taxon>Bacteria</taxon>
        <taxon>Bacillati</taxon>
        <taxon>Actinomycetota</taxon>
        <taxon>Actinomycetes</taxon>
        <taxon>Micrococcales</taxon>
        <taxon>Micrococcaceae</taxon>
        <taxon>Nesterenkonia</taxon>
    </lineage>
</organism>
<keyword evidence="5" id="KW-1185">Reference proteome</keyword>
<dbReference type="Proteomes" id="UP001519331">
    <property type="component" value="Unassembled WGS sequence"/>
</dbReference>